<gene>
    <name evidence="7" type="ORF">HYH03_006543</name>
</gene>
<dbReference type="GO" id="GO:0005886">
    <property type="term" value="C:plasma membrane"/>
    <property type="evidence" value="ECO:0007669"/>
    <property type="project" value="TreeGrafter"/>
</dbReference>
<dbReference type="InterPro" id="IPR036259">
    <property type="entry name" value="MFS_trans_sf"/>
</dbReference>
<keyword evidence="3 5" id="KW-1133">Transmembrane helix</keyword>
<dbReference type="PROSITE" id="PS50850">
    <property type="entry name" value="MFS"/>
    <property type="match status" value="1"/>
</dbReference>
<dbReference type="SUPFAM" id="SSF103473">
    <property type="entry name" value="MFS general substrate transporter"/>
    <property type="match status" value="1"/>
</dbReference>
<evidence type="ECO:0000256" key="4">
    <source>
        <dbReference type="ARBA" id="ARBA00023136"/>
    </source>
</evidence>
<evidence type="ECO:0000256" key="5">
    <source>
        <dbReference type="SAM" id="Phobius"/>
    </source>
</evidence>
<evidence type="ECO:0000313" key="7">
    <source>
        <dbReference type="EMBL" id="KAG2495270.1"/>
    </source>
</evidence>
<evidence type="ECO:0000256" key="3">
    <source>
        <dbReference type="ARBA" id="ARBA00022989"/>
    </source>
</evidence>
<feature type="transmembrane region" description="Helical" evidence="5">
    <location>
        <begin position="300"/>
        <end position="323"/>
    </location>
</feature>
<evidence type="ECO:0000313" key="8">
    <source>
        <dbReference type="Proteomes" id="UP000612055"/>
    </source>
</evidence>
<dbReference type="EMBL" id="JAEHOE010000025">
    <property type="protein sequence ID" value="KAG2495270.1"/>
    <property type="molecule type" value="Genomic_DNA"/>
</dbReference>
<name>A0A835Y3E7_9CHLO</name>
<evidence type="ECO:0000259" key="6">
    <source>
        <dbReference type="PROSITE" id="PS50850"/>
    </source>
</evidence>
<dbReference type="PANTHER" id="PTHR23508:SF10">
    <property type="entry name" value="CARBOXYLIC ACID TRANSPORTER PROTEIN HOMOLOG"/>
    <property type="match status" value="1"/>
</dbReference>
<keyword evidence="8" id="KW-1185">Reference proteome</keyword>
<sequence length="427" mass="47643">MVVGGILIVASSGPTDRALWAMFTAVQFIFGIGVGGEYPVASTSANERAESSAKLQKRRGETVVLVFSMQGVGNLVNTAVIIAIMAGFGQYNAPYDSYALEVTWRLSYAIGLIPLIGILLYRILGLRESAVWQKKREALKAMSGDQGKNVQWRKFSLLMYYYWHRNLGTAASWFVWDFAFYGNKLFQSTFIKIINPTASVIQVLEWTLLNSAVALVGYYFAAFTIDKPWMGRMRMQVMGFSWMFVLFLICAVHYDQLIQPKWIHAFQFMYYFSSFWGQFGPNATTWLLPAELAPTEVRSMCHGFSAAVGKAGALVAGVVFGLVDNRTKFWISAFCGLAGVILTIITIADTTGLDLREGDRRWLAILDGHPEEYTGQAIHPRHLSLFERLLGYGKNYKHEHTDDYTSSAEEQAIAAAKGVEMTPAAPQ</sequence>
<feature type="transmembrane region" description="Helical" evidence="5">
    <location>
        <begin position="62"/>
        <end position="86"/>
    </location>
</feature>
<dbReference type="Gene3D" id="1.20.1250.20">
    <property type="entry name" value="MFS general substrate transporter like domains"/>
    <property type="match status" value="1"/>
</dbReference>
<dbReference type="PANTHER" id="PTHR23508">
    <property type="entry name" value="CARBOXYLIC ACID TRANSPORTER PROTEIN HOMOLOG"/>
    <property type="match status" value="1"/>
</dbReference>
<keyword evidence="2 5" id="KW-0812">Transmembrane</keyword>
<protein>
    <recommendedName>
        <fullName evidence="6">Major facilitator superfamily (MFS) profile domain-containing protein</fullName>
    </recommendedName>
</protein>
<evidence type="ECO:0000256" key="1">
    <source>
        <dbReference type="ARBA" id="ARBA00004141"/>
    </source>
</evidence>
<keyword evidence="4 5" id="KW-0472">Membrane</keyword>
<proteinExistence type="predicted"/>
<comment type="caution">
    <text evidence="7">The sequence shown here is derived from an EMBL/GenBank/DDBJ whole genome shotgun (WGS) entry which is preliminary data.</text>
</comment>
<dbReference type="InterPro" id="IPR005828">
    <property type="entry name" value="MFS_sugar_transport-like"/>
</dbReference>
<dbReference type="AlphaFoldDB" id="A0A835Y3E7"/>
<feature type="transmembrane region" description="Helical" evidence="5">
    <location>
        <begin position="106"/>
        <end position="124"/>
    </location>
</feature>
<feature type="transmembrane region" description="Helical" evidence="5">
    <location>
        <begin position="237"/>
        <end position="256"/>
    </location>
</feature>
<feature type="domain" description="Major facilitator superfamily (MFS) profile" evidence="6">
    <location>
        <begin position="1"/>
        <end position="351"/>
    </location>
</feature>
<comment type="subcellular location">
    <subcellularLocation>
        <location evidence="1">Membrane</location>
        <topology evidence="1">Multi-pass membrane protein</topology>
    </subcellularLocation>
</comment>
<dbReference type="GO" id="GO:0046943">
    <property type="term" value="F:carboxylic acid transmembrane transporter activity"/>
    <property type="evidence" value="ECO:0007669"/>
    <property type="project" value="TreeGrafter"/>
</dbReference>
<feature type="transmembrane region" description="Helical" evidence="5">
    <location>
        <begin position="206"/>
        <end position="225"/>
    </location>
</feature>
<evidence type="ECO:0000256" key="2">
    <source>
        <dbReference type="ARBA" id="ARBA00022692"/>
    </source>
</evidence>
<accession>A0A835Y3E7</accession>
<dbReference type="InterPro" id="IPR020846">
    <property type="entry name" value="MFS_dom"/>
</dbReference>
<dbReference type="Pfam" id="PF00083">
    <property type="entry name" value="Sugar_tr"/>
    <property type="match status" value="1"/>
</dbReference>
<dbReference type="OrthoDB" id="433512at2759"/>
<reference evidence="7" key="1">
    <citation type="journal article" date="2020" name="bioRxiv">
        <title>Comparative genomics of Chlamydomonas.</title>
        <authorList>
            <person name="Craig R.J."/>
            <person name="Hasan A.R."/>
            <person name="Ness R.W."/>
            <person name="Keightley P.D."/>
        </authorList>
    </citation>
    <scope>NUCLEOTIDE SEQUENCE</scope>
    <source>
        <strain evidence="7">CCAP 11/70</strain>
    </source>
</reference>
<feature type="transmembrane region" description="Helical" evidence="5">
    <location>
        <begin position="329"/>
        <end position="348"/>
    </location>
</feature>
<organism evidence="7 8">
    <name type="scientific">Edaphochlamys debaryana</name>
    <dbReference type="NCBI Taxonomy" id="47281"/>
    <lineage>
        <taxon>Eukaryota</taxon>
        <taxon>Viridiplantae</taxon>
        <taxon>Chlorophyta</taxon>
        <taxon>core chlorophytes</taxon>
        <taxon>Chlorophyceae</taxon>
        <taxon>CS clade</taxon>
        <taxon>Chlamydomonadales</taxon>
        <taxon>Chlamydomonadales incertae sedis</taxon>
        <taxon>Edaphochlamys</taxon>
    </lineage>
</organism>
<feature type="transmembrane region" description="Helical" evidence="5">
    <location>
        <begin position="20"/>
        <end position="41"/>
    </location>
</feature>
<feature type="transmembrane region" description="Helical" evidence="5">
    <location>
        <begin position="268"/>
        <end position="288"/>
    </location>
</feature>
<dbReference type="Proteomes" id="UP000612055">
    <property type="component" value="Unassembled WGS sequence"/>
</dbReference>